<dbReference type="PANTHER" id="PTHR13748">
    <property type="entry name" value="COBW-RELATED"/>
    <property type="match status" value="1"/>
</dbReference>
<dbReference type="InterPro" id="IPR051316">
    <property type="entry name" value="Zinc-reg_GTPase_activator"/>
</dbReference>
<name>A0ABW9G4G5_9GAMM</name>
<evidence type="ECO:0000313" key="2">
    <source>
        <dbReference type="EMBL" id="MFM2484560.1"/>
    </source>
</evidence>
<dbReference type="Pfam" id="PF02492">
    <property type="entry name" value="cobW"/>
    <property type="match status" value="1"/>
</dbReference>
<dbReference type="EMBL" id="JBEQCT010000002">
    <property type="protein sequence ID" value="MFM2484560.1"/>
    <property type="molecule type" value="Genomic_DNA"/>
</dbReference>
<sequence>MSTIVHLITGVLGSGKTTLLKHLLNQKPTDERWAFLINELGQLGIDQWLLDNHTSETLFKQVSGGCLCCTQGGEFELALAQLMSFKPQRLFIETTGAGHPGEILAKLKRRQSLTLGGVITLIDASQCLDPSYQAHEIWQQMLAVADLIVLNKQDLADETTCKQAHQWLVRHYPHCKIFLVEYGQIPLHYLTICHSVKAEPKINAILGEKRVETHHSHFVSCSWAYDASILFDVGTLMQLLAKYPLRRIKAYVQTPHGWQMIHGINGQLQCQSVQQMSESRIELIHSHALDWSHIECALDKIKIG</sequence>
<dbReference type="Proteomes" id="UP001629953">
    <property type="component" value="Unassembled WGS sequence"/>
</dbReference>
<dbReference type="CDD" id="cd03112">
    <property type="entry name" value="CobW-like"/>
    <property type="match status" value="1"/>
</dbReference>
<protein>
    <submittedName>
        <fullName evidence="2">GTP-binding protein</fullName>
    </submittedName>
</protein>
<dbReference type="PANTHER" id="PTHR13748:SF46">
    <property type="entry name" value="ZINC CHAPERONE YEIR"/>
    <property type="match status" value="1"/>
</dbReference>
<dbReference type="SUPFAM" id="SSF52540">
    <property type="entry name" value="P-loop containing nucleoside triphosphate hydrolases"/>
    <property type="match status" value="1"/>
</dbReference>
<feature type="domain" description="CobW/HypB/UreG nucleotide-binding" evidence="1">
    <location>
        <begin position="5"/>
        <end position="172"/>
    </location>
</feature>
<dbReference type="InterPro" id="IPR003495">
    <property type="entry name" value="CobW/HypB/UreG_nucleotide-bd"/>
</dbReference>
<proteinExistence type="predicted"/>
<dbReference type="RefSeq" id="WP_408622745.1">
    <property type="nucleotide sequence ID" value="NZ_JBEQCT010000002.1"/>
</dbReference>
<dbReference type="InterPro" id="IPR027417">
    <property type="entry name" value="P-loop_NTPase"/>
</dbReference>
<evidence type="ECO:0000313" key="3">
    <source>
        <dbReference type="Proteomes" id="UP001629953"/>
    </source>
</evidence>
<evidence type="ECO:0000259" key="1">
    <source>
        <dbReference type="Pfam" id="PF02492"/>
    </source>
</evidence>
<keyword evidence="3" id="KW-1185">Reference proteome</keyword>
<comment type="caution">
    <text evidence="2">The sequence shown here is derived from an EMBL/GenBank/DDBJ whole genome shotgun (WGS) entry which is preliminary data.</text>
</comment>
<dbReference type="Gene3D" id="3.40.50.300">
    <property type="entry name" value="P-loop containing nucleotide triphosphate hydrolases"/>
    <property type="match status" value="1"/>
</dbReference>
<reference evidence="2 3" key="1">
    <citation type="journal article" date="2013" name="Int. J. Syst. Evol. Microbiol.">
        <title>Celerinatantimonas yamalensis sp. nov., a cold-adapted diazotrophic bacterium from a cold permafrost brine.</title>
        <authorList>
            <person name="Shcherbakova V."/>
            <person name="Chuvilskaya N."/>
            <person name="Rivkina E."/>
            <person name="Demidov N."/>
            <person name="Uchaeva V."/>
            <person name="Suetin S."/>
            <person name="Suzina N."/>
            <person name="Gilichinsky D."/>
        </authorList>
    </citation>
    <scope>NUCLEOTIDE SEQUENCE [LARGE SCALE GENOMIC DNA]</scope>
    <source>
        <strain evidence="2 3">C7</strain>
    </source>
</reference>
<gene>
    <name evidence="2" type="ORF">ABUE30_05690</name>
</gene>
<accession>A0ABW9G4G5</accession>
<organism evidence="2 3">
    <name type="scientific">Celerinatantimonas yamalensis</name>
    <dbReference type="NCBI Taxonomy" id="559956"/>
    <lineage>
        <taxon>Bacteria</taxon>
        <taxon>Pseudomonadati</taxon>
        <taxon>Pseudomonadota</taxon>
        <taxon>Gammaproteobacteria</taxon>
        <taxon>Celerinatantimonadaceae</taxon>
        <taxon>Celerinatantimonas</taxon>
    </lineage>
</organism>